<dbReference type="Proteomes" id="UP000018348">
    <property type="component" value="Unassembled WGS sequence"/>
</dbReference>
<evidence type="ECO:0000259" key="1">
    <source>
        <dbReference type="Pfam" id="PF07589"/>
    </source>
</evidence>
<accession>T2IGR3</accession>
<evidence type="ECO:0000313" key="2">
    <source>
        <dbReference type="EMBL" id="CCQ52223.1"/>
    </source>
</evidence>
<dbReference type="NCBIfam" id="TIGR02595">
    <property type="entry name" value="PEP_CTERM"/>
    <property type="match status" value="1"/>
</dbReference>
<proteinExistence type="predicted"/>
<reference evidence="2 3" key="2">
    <citation type="submission" date="2013-09" db="EMBL/GenBank/DDBJ databases">
        <title>Whole genome comparison of six Crocosphaera watsonii strains with differing phenotypes.</title>
        <authorList>
            <person name="Bench S.R."/>
            <person name="Heller P."/>
            <person name="Frank I."/>
            <person name="Arciniega M."/>
            <person name="Shilova I.N."/>
            <person name="Zehr J.P."/>
        </authorList>
    </citation>
    <scope>NUCLEOTIDE SEQUENCE [LARGE SCALE GENOMIC DNA]</scope>
    <source>
        <strain evidence="2 3">WH 8502</strain>
    </source>
</reference>
<sequence length="252" mass="27472">MLGYGRKFLNHNFMKHQKPSFSFIAKPFKNMTITAATALALVTGVSTEVEAAIINFDADTYAFSNPNTCTPQLPDTGGKCFVEDGFNVEAFSAQGIGTPAAFYSDGAHFHASNSYEAQHYNDVDRLLGIYLTLVDGGTFSLESLDYQLRENSDAIAGYSTDDTKILISTTFDPTEPVLGQFTEVSLGNQLGLPFQTLNLTEFEDITQVYIASSGDVNFDNITANSIPEPSSLVGLLLVGSMGFCFRRKESQR</sequence>
<evidence type="ECO:0000313" key="3">
    <source>
        <dbReference type="Proteomes" id="UP000018348"/>
    </source>
</evidence>
<reference evidence="2 3" key="1">
    <citation type="submission" date="2013-01" db="EMBL/GenBank/DDBJ databases">
        <authorList>
            <person name="Bench S."/>
        </authorList>
    </citation>
    <scope>NUCLEOTIDE SEQUENCE [LARGE SCALE GENOMIC DNA]</scope>
    <source>
        <strain evidence="2 3">WH 8502</strain>
    </source>
</reference>
<protein>
    <recommendedName>
        <fullName evidence="1">Ice-binding protein C-terminal domain-containing protein</fullName>
    </recommendedName>
</protein>
<comment type="caution">
    <text evidence="2">The sequence shown here is derived from an EMBL/GenBank/DDBJ whole genome shotgun (WGS) entry which is preliminary data.</text>
</comment>
<dbReference type="Pfam" id="PF07589">
    <property type="entry name" value="PEP-CTERM"/>
    <property type="match status" value="1"/>
</dbReference>
<dbReference type="InterPro" id="IPR013424">
    <property type="entry name" value="Ice-binding_C"/>
</dbReference>
<organism evidence="2 3">
    <name type="scientific">Crocosphaera watsonii WH 8502</name>
    <dbReference type="NCBI Taxonomy" id="423474"/>
    <lineage>
        <taxon>Bacteria</taxon>
        <taxon>Bacillati</taxon>
        <taxon>Cyanobacteriota</taxon>
        <taxon>Cyanophyceae</taxon>
        <taxon>Oscillatoriophycideae</taxon>
        <taxon>Chroococcales</taxon>
        <taxon>Aphanothecaceae</taxon>
        <taxon>Crocosphaera</taxon>
    </lineage>
</organism>
<feature type="domain" description="Ice-binding protein C-terminal" evidence="1">
    <location>
        <begin position="225"/>
        <end position="248"/>
    </location>
</feature>
<dbReference type="EMBL" id="CAQK01000604">
    <property type="protein sequence ID" value="CCQ52223.1"/>
    <property type="molecule type" value="Genomic_DNA"/>
</dbReference>
<gene>
    <name evidence="2" type="ORF">CWATWH8502_1994</name>
</gene>
<dbReference type="AlphaFoldDB" id="T2IGR3"/>
<name>T2IGR3_CROWT</name>